<evidence type="ECO:0000256" key="3">
    <source>
        <dbReference type="ARBA" id="ARBA00022692"/>
    </source>
</evidence>
<feature type="transmembrane region" description="Helical" evidence="6">
    <location>
        <begin position="12"/>
        <end position="34"/>
    </location>
</feature>
<dbReference type="InterPro" id="IPR002797">
    <property type="entry name" value="Polysacc_synth"/>
</dbReference>
<organism evidence="7 8">
    <name type="scientific">Pendulispora albinea</name>
    <dbReference type="NCBI Taxonomy" id="2741071"/>
    <lineage>
        <taxon>Bacteria</taxon>
        <taxon>Pseudomonadati</taxon>
        <taxon>Myxococcota</taxon>
        <taxon>Myxococcia</taxon>
        <taxon>Myxococcales</taxon>
        <taxon>Sorangiineae</taxon>
        <taxon>Pendulisporaceae</taxon>
        <taxon>Pendulispora</taxon>
    </lineage>
</organism>
<dbReference type="Proteomes" id="UP001370348">
    <property type="component" value="Chromosome"/>
</dbReference>
<dbReference type="RefSeq" id="WP_394821313.1">
    <property type="nucleotide sequence ID" value="NZ_CP089984.1"/>
</dbReference>
<evidence type="ECO:0000256" key="6">
    <source>
        <dbReference type="SAM" id="Phobius"/>
    </source>
</evidence>
<comment type="subcellular location">
    <subcellularLocation>
        <location evidence="1">Cell membrane</location>
        <topology evidence="1">Multi-pass membrane protein</topology>
    </subcellularLocation>
</comment>
<evidence type="ECO:0000313" key="8">
    <source>
        <dbReference type="Proteomes" id="UP001370348"/>
    </source>
</evidence>
<dbReference type="PANTHER" id="PTHR30250:SF11">
    <property type="entry name" value="O-ANTIGEN TRANSPORTER-RELATED"/>
    <property type="match status" value="1"/>
</dbReference>
<evidence type="ECO:0000313" key="7">
    <source>
        <dbReference type="EMBL" id="WXB11691.1"/>
    </source>
</evidence>
<proteinExistence type="predicted"/>
<feature type="transmembrane region" description="Helical" evidence="6">
    <location>
        <begin position="301"/>
        <end position="324"/>
    </location>
</feature>
<dbReference type="InterPro" id="IPR050833">
    <property type="entry name" value="Poly_Biosynth_Transport"/>
</dbReference>
<evidence type="ECO:0000256" key="1">
    <source>
        <dbReference type="ARBA" id="ARBA00004651"/>
    </source>
</evidence>
<feature type="transmembrane region" description="Helical" evidence="6">
    <location>
        <begin position="390"/>
        <end position="413"/>
    </location>
</feature>
<keyword evidence="5 6" id="KW-0472">Membrane</keyword>
<sequence length="421" mass="46425">MRAALRTKTGRHTQLVFFGQIATAAAGFGINVLLLRCLSVDEYGLFSLFLSTQLLLMGFMHMGWIETFVRFGAKFLGAPQFDALRSYLLRKTLVASAGVGLLAAAAGSFVSQHLYHRPPFTPYFRAAVLTGFLMCVFTFFQSDYRARQDFNRYVITQVGSNAARLLCVAVAIPLGVLGLPQTVAIYLLVTAAFIGFCVVDTRTRGGTEPRAPLDPGLIREMKSYNGWLLLSFFTTNVTSNIDSHVLAYYHANETLSSFAAASRLTLPLQFAAVALQTTLMPRLSAAKDRSEFEFYLGRMKLFVVPFLAVTSLACWLAPPVLIWLAGPHYAGISSLIRLQIVSNTIMLLVNPVGIVVYAWGWTRLLAFLNLAQLAVDLALDLLWIPRWGAAGAVGATLVMNVLGLVVIYIALWWGMRREKFV</sequence>
<evidence type="ECO:0000256" key="5">
    <source>
        <dbReference type="ARBA" id="ARBA00023136"/>
    </source>
</evidence>
<feature type="transmembrane region" description="Helical" evidence="6">
    <location>
        <begin position="161"/>
        <end position="179"/>
    </location>
</feature>
<feature type="transmembrane region" description="Helical" evidence="6">
    <location>
        <begin position="92"/>
        <end position="111"/>
    </location>
</feature>
<reference evidence="7 8" key="1">
    <citation type="submission" date="2021-12" db="EMBL/GenBank/DDBJ databases">
        <title>Discovery of the Pendulisporaceae a myxobacterial family with distinct sporulation behavior and unique specialized metabolism.</title>
        <authorList>
            <person name="Garcia R."/>
            <person name="Popoff A."/>
            <person name="Bader C.D."/>
            <person name="Loehr J."/>
            <person name="Walesch S."/>
            <person name="Walt C."/>
            <person name="Boldt J."/>
            <person name="Bunk B."/>
            <person name="Haeckl F.J.F.P.J."/>
            <person name="Gunesch A.P."/>
            <person name="Birkelbach J."/>
            <person name="Nuebel U."/>
            <person name="Pietschmann T."/>
            <person name="Bach T."/>
            <person name="Mueller R."/>
        </authorList>
    </citation>
    <scope>NUCLEOTIDE SEQUENCE [LARGE SCALE GENOMIC DNA]</scope>
    <source>
        <strain evidence="7 8">MSr11954</strain>
    </source>
</reference>
<keyword evidence="2" id="KW-1003">Cell membrane</keyword>
<gene>
    <name evidence="7" type="ORF">LZC94_28010</name>
</gene>
<feature type="transmembrane region" description="Helical" evidence="6">
    <location>
        <begin position="185"/>
        <end position="203"/>
    </location>
</feature>
<name>A0ABZ2LL82_9BACT</name>
<accession>A0ABZ2LL82</accession>
<feature type="transmembrane region" description="Helical" evidence="6">
    <location>
        <begin position="364"/>
        <end position="384"/>
    </location>
</feature>
<protein>
    <submittedName>
        <fullName evidence="7">Oligosaccharide flippase family protein</fullName>
    </submittedName>
</protein>
<feature type="transmembrane region" description="Helical" evidence="6">
    <location>
        <begin position="46"/>
        <end position="71"/>
    </location>
</feature>
<evidence type="ECO:0000256" key="4">
    <source>
        <dbReference type="ARBA" id="ARBA00022989"/>
    </source>
</evidence>
<dbReference type="Pfam" id="PF01943">
    <property type="entry name" value="Polysacc_synt"/>
    <property type="match status" value="1"/>
</dbReference>
<keyword evidence="3 6" id="KW-0812">Transmembrane</keyword>
<keyword evidence="8" id="KW-1185">Reference proteome</keyword>
<feature type="transmembrane region" description="Helical" evidence="6">
    <location>
        <begin position="123"/>
        <end position="140"/>
    </location>
</feature>
<evidence type="ECO:0000256" key="2">
    <source>
        <dbReference type="ARBA" id="ARBA00022475"/>
    </source>
</evidence>
<keyword evidence="4 6" id="KW-1133">Transmembrane helix</keyword>
<dbReference type="PANTHER" id="PTHR30250">
    <property type="entry name" value="PST FAMILY PREDICTED COLANIC ACID TRANSPORTER"/>
    <property type="match status" value="1"/>
</dbReference>
<dbReference type="EMBL" id="CP089984">
    <property type="protein sequence ID" value="WXB11691.1"/>
    <property type="molecule type" value="Genomic_DNA"/>
</dbReference>
<feature type="transmembrane region" description="Helical" evidence="6">
    <location>
        <begin position="336"/>
        <end position="357"/>
    </location>
</feature>